<dbReference type="KEGG" id="vg:80034000"/>
<accession>A0A3G2KJ01</accession>
<sequence length="120" mass="13569">MTVRQEAPAFAWQEALAFAEAGCGVAVFAETWELAQNHLRDFEEILDDKQVEKIIRAYGRQVIHFHSGGTLCFYSTRSIPRGRALDRLYVPIASLRPEIMERIAPLVVTSKEPAIVGYFD</sequence>
<keyword evidence="2" id="KW-1185">Reference proteome</keyword>
<protein>
    <submittedName>
        <fullName evidence="1">Uncharacterized protein</fullName>
    </submittedName>
</protein>
<organism evidence="1 2">
    <name type="scientific">Arthrobacter phage Ryan</name>
    <dbReference type="NCBI Taxonomy" id="2419968"/>
    <lineage>
        <taxon>Viruses</taxon>
        <taxon>Duplodnaviria</taxon>
        <taxon>Heunggongvirae</taxon>
        <taxon>Uroviricota</taxon>
        <taxon>Caudoviricetes</taxon>
        <taxon>Daemsvirinae</taxon>
        <taxon>Nanditavirus</taxon>
        <taxon>Nanditavirus ryan</taxon>
    </lineage>
</organism>
<proteinExistence type="predicted"/>
<gene>
    <name evidence="1" type="primary">2</name>
    <name evidence="1" type="ORF">PBI_RYAN_2</name>
</gene>
<evidence type="ECO:0000313" key="1">
    <source>
        <dbReference type="EMBL" id="AYN58996.1"/>
    </source>
</evidence>
<dbReference type="Proteomes" id="UP000280567">
    <property type="component" value="Segment"/>
</dbReference>
<name>A0A3G2KJ01_9CAUD</name>
<dbReference type="EMBL" id="MH834627">
    <property type="protein sequence ID" value="AYN58996.1"/>
    <property type="molecule type" value="Genomic_DNA"/>
</dbReference>
<dbReference type="GeneID" id="80034000"/>
<evidence type="ECO:0000313" key="2">
    <source>
        <dbReference type="Proteomes" id="UP000280567"/>
    </source>
</evidence>
<reference evidence="1 2" key="1">
    <citation type="submission" date="2018-09" db="EMBL/GenBank/DDBJ databases">
        <authorList>
            <person name="Rimple P.A."/>
            <person name="Stoner T.H."/>
            <person name="Garlena R.A."/>
            <person name="Russell D.A."/>
            <person name="Pope W.H."/>
            <person name="Jacobs-Sera D."/>
            <person name="Hatfull G.F."/>
        </authorList>
    </citation>
    <scope>NUCLEOTIDE SEQUENCE [LARGE SCALE GENOMIC DNA]</scope>
</reference>
<dbReference type="RefSeq" id="YP_010760898.1">
    <property type="nucleotide sequence ID" value="NC_073589.1"/>
</dbReference>